<dbReference type="SMART" id="SM00448">
    <property type="entry name" value="REC"/>
    <property type="match status" value="1"/>
</dbReference>
<dbReference type="GO" id="GO:0000160">
    <property type="term" value="P:phosphorelay signal transduction system"/>
    <property type="evidence" value="ECO:0007669"/>
    <property type="project" value="InterPro"/>
</dbReference>
<protein>
    <submittedName>
        <fullName evidence="6">Transcriptional activator protein ExaE</fullName>
    </submittedName>
</protein>
<dbReference type="PROSITE" id="PS50110">
    <property type="entry name" value="RESPONSE_REGULATORY"/>
    <property type="match status" value="1"/>
</dbReference>
<sequence length="220" mass="23612">MKILLVDDHAVVRLGCGGLLRALLPEVEIAEAASGEEALQQVQASIPNLVIMDIGLPGISGLEATRRLRQRLPQLRVLFFSMHDELPLVRQALDAGGAGYVTKGAAPEVLVEAVRRVLAGYSYIEQALATRLACQRSDDPAGDPRLAGMTPREMEVFIMLAHGVPVRQIAERLCISGKTVSNHMTLLKNKLGVDSLAGLVHLALETGVLRLAGDLGQMRA</sequence>
<dbReference type="InterPro" id="IPR000792">
    <property type="entry name" value="Tscrpt_reg_LuxR_C"/>
</dbReference>
<feature type="domain" description="Response regulatory" evidence="5">
    <location>
        <begin position="2"/>
        <end position="118"/>
    </location>
</feature>
<organism evidence="6 7">
    <name type="scientific">Zestomonas carbonaria</name>
    <dbReference type="NCBI Taxonomy" id="2762745"/>
    <lineage>
        <taxon>Bacteria</taxon>
        <taxon>Pseudomonadati</taxon>
        <taxon>Pseudomonadota</taxon>
        <taxon>Gammaproteobacteria</taxon>
        <taxon>Pseudomonadales</taxon>
        <taxon>Pseudomonadaceae</taxon>
        <taxon>Zestomonas</taxon>
    </lineage>
</organism>
<keyword evidence="1 3" id="KW-0597">Phosphoprotein</keyword>
<dbReference type="CDD" id="cd06170">
    <property type="entry name" value="LuxR_C_like"/>
    <property type="match status" value="1"/>
</dbReference>
<dbReference type="RefSeq" id="WP_187671464.1">
    <property type="nucleotide sequence ID" value="NZ_CAJFCI010000046.1"/>
</dbReference>
<dbReference type="Pfam" id="PF00196">
    <property type="entry name" value="GerE"/>
    <property type="match status" value="1"/>
</dbReference>
<feature type="domain" description="HTH luxR-type" evidence="4">
    <location>
        <begin position="139"/>
        <end position="207"/>
    </location>
</feature>
<dbReference type="SMART" id="SM00421">
    <property type="entry name" value="HTH_LUXR"/>
    <property type="match status" value="1"/>
</dbReference>
<dbReference type="SUPFAM" id="SSF52172">
    <property type="entry name" value="CheY-like"/>
    <property type="match status" value="1"/>
</dbReference>
<evidence type="ECO:0000313" key="7">
    <source>
        <dbReference type="Proteomes" id="UP000583387"/>
    </source>
</evidence>
<dbReference type="EMBL" id="CAJFCI010000046">
    <property type="protein sequence ID" value="CAD5108138.1"/>
    <property type="molecule type" value="Genomic_DNA"/>
</dbReference>
<dbReference type="GO" id="GO:0006355">
    <property type="term" value="P:regulation of DNA-templated transcription"/>
    <property type="evidence" value="ECO:0007669"/>
    <property type="project" value="InterPro"/>
</dbReference>
<keyword evidence="2" id="KW-0238">DNA-binding</keyword>
<dbReference type="AlphaFoldDB" id="A0A7U7EN65"/>
<dbReference type="PANTHER" id="PTHR43214:SF43">
    <property type="entry name" value="TWO-COMPONENT RESPONSE REGULATOR"/>
    <property type="match status" value="1"/>
</dbReference>
<evidence type="ECO:0000313" key="6">
    <source>
        <dbReference type="EMBL" id="CAD5108138.1"/>
    </source>
</evidence>
<dbReference type="CDD" id="cd17535">
    <property type="entry name" value="REC_NarL-like"/>
    <property type="match status" value="1"/>
</dbReference>
<evidence type="ECO:0000259" key="5">
    <source>
        <dbReference type="PROSITE" id="PS50110"/>
    </source>
</evidence>
<gene>
    <name evidence="6" type="primary">exaE</name>
    <name evidence="6" type="ORF">PSEWESI4_02422</name>
</gene>
<dbReference type="InterPro" id="IPR001789">
    <property type="entry name" value="Sig_transdc_resp-reg_receiver"/>
</dbReference>
<dbReference type="Gene3D" id="3.40.50.2300">
    <property type="match status" value="1"/>
</dbReference>
<comment type="caution">
    <text evidence="6">The sequence shown here is derived from an EMBL/GenBank/DDBJ whole genome shotgun (WGS) entry which is preliminary data.</text>
</comment>
<dbReference type="PRINTS" id="PR00038">
    <property type="entry name" value="HTHLUXR"/>
</dbReference>
<dbReference type="InterPro" id="IPR058245">
    <property type="entry name" value="NreC/VraR/RcsB-like_REC"/>
</dbReference>
<evidence type="ECO:0000256" key="3">
    <source>
        <dbReference type="PROSITE-ProRule" id="PRU00169"/>
    </source>
</evidence>
<dbReference type="PANTHER" id="PTHR43214">
    <property type="entry name" value="TWO-COMPONENT RESPONSE REGULATOR"/>
    <property type="match status" value="1"/>
</dbReference>
<proteinExistence type="predicted"/>
<dbReference type="InterPro" id="IPR011006">
    <property type="entry name" value="CheY-like_superfamily"/>
</dbReference>
<dbReference type="Pfam" id="PF00072">
    <property type="entry name" value="Response_reg"/>
    <property type="match status" value="1"/>
</dbReference>
<dbReference type="SUPFAM" id="SSF46894">
    <property type="entry name" value="C-terminal effector domain of the bipartite response regulators"/>
    <property type="match status" value="1"/>
</dbReference>
<reference evidence="6 7" key="1">
    <citation type="submission" date="2020-08" db="EMBL/GenBank/DDBJ databases">
        <authorList>
            <person name="Criscuolo A."/>
        </authorList>
    </citation>
    <scope>NUCLEOTIDE SEQUENCE [LARGE SCALE GENOMIC DNA]</scope>
    <source>
        <strain evidence="6">CIP111764</strain>
    </source>
</reference>
<dbReference type="PROSITE" id="PS50043">
    <property type="entry name" value="HTH_LUXR_2"/>
    <property type="match status" value="1"/>
</dbReference>
<keyword evidence="7" id="KW-1185">Reference proteome</keyword>
<dbReference type="GO" id="GO:0003677">
    <property type="term" value="F:DNA binding"/>
    <property type="evidence" value="ECO:0007669"/>
    <property type="project" value="UniProtKB-KW"/>
</dbReference>
<dbReference type="Proteomes" id="UP000583387">
    <property type="component" value="Unassembled WGS sequence"/>
</dbReference>
<dbReference type="InterPro" id="IPR016032">
    <property type="entry name" value="Sig_transdc_resp-reg_C-effctor"/>
</dbReference>
<name>A0A7U7EN65_9GAMM</name>
<accession>A0A7U7EN65</accession>
<evidence type="ECO:0000259" key="4">
    <source>
        <dbReference type="PROSITE" id="PS50043"/>
    </source>
</evidence>
<dbReference type="InterPro" id="IPR039420">
    <property type="entry name" value="WalR-like"/>
</dbReference>
<evidence type="ECO:0000256" key="1">
    <source>
        <dbReference type="ARBA" id="ARBA00022553"/>
    </source>
</evidence>
<evidence type="ECO:0000256" key="2">
    <source>
        <dbReference type="ARBA" id="ARBA00023125"/>
    </source>
</evidence>
<feature type="modified residue" description="4-aspartylphosphate" evidence="3">
    <location>
        <position position="53"/>
    </location>
</feature>